<comment type="caution">
    <text evidence="5">The sequence shown here is derived from an EMBL/GenBank/DDBJ whole genome shotgun (WGS) entry which is preliminary data.</text>
</comment>
<dbReference type="PROSITE" id="PS01124">
    <property type="entry name" value="HTH_ARAC_FAMILY_2"/>
    <property type="match status" value="1"/>
</dbReference>
<dbReference type="Pfam" id="PF02311">
    <property type="entry name" value="AraC_binding"/>
    <property type="match status" value="1"/>
</dbReference>
<dbReference type="InterPro" id="IPR003313">
    <property type="entry name" value="AraC-bd"/>
</dbReference>
<dbReference type="Gene3D" id="2.60.120.10">
    <property type="entry name" value="Jelly Rolls"/>
    <property type="match status" value="1"/>
</dbReference>
<dbReference type="SMART" id="SM00342">
    <property type="entry name" value="HTH_ARAC"/>
    <property type="match status" value="1"/>
</dbReference>
<protein>
    <submittedName>
        <fullName evidence="5">AraC family transcriptional regulator</fullName>
    </submittedName>
</protein>
<dbReference type="PANTHER" id="PTHR11019">
    <property type="entry name" value="HTH-TYPE TRANSCRIPTIONAL REGULATOR NIMR"/>
    <property type="match status" value="1"/>
</dbReference>
<evidence type="ECO:0000256" key="2">
    <source>
        <dbReference type="ARBA" id="ARBA00023125"/>
    </source>
</evidence>
<dbReference type="InterPro" id="IPR009057">
    <property type="entry name" value="Homeodomain-like_sf"/>
</dbReference>
<accession>A0A9E2L517</accession>
<evidence type="ECO:0000256" key="3">
    <source>
        <dbReference type="ARBA" id="ARBA00023163"/>
    </source>
</evidence>
<evidence type="ECO:0000313" key="5">
    <source>
        <dbReference type="EMBL" id="MBU3852925.1"/>
    </source>
</evidence>
<evidence type="ECO:0000256" key="1">
    <source>
        <dbReference type="ARBA" id="ARBA00023015"/>
    </source>
</evidence>
<dbReference type="SUPFAM" id="SSF51182">
    <property type="entry name" value="RmlC-like cupins"/>
    <property type="match status" value="1"/>
</dbReference>
<dbReference type="GO" id="GO:0003700">
    <property type="term" value="F:DNA-binding transcription factor activity"/>
    <property type="evidence" value="ECO:0007669"/>
    <property type="project" value="InterPro"/>
</dbReference>
<keyword evidence="2" id="KW-0238">DNA-binding</keyword>
<dbReference type="SUPFAM" id="SSF46689">
    <property type="entry name" value="Homeodomain-like"/>
    <property type="match status" value="1"/>
</dbReference>
<dbReference type="Pfam" id="PF12833">
    <property type="entry name" value="HTH_18"/>
    <property type="match status" value="1"/>
</dbReference>
<reference evidence="5" key="2">
    <citation type="submission" date="2021-04" db="EMBL/GenBank/DDBJ databases">
        <authorList>
            <person name="Gilroy R."/>
        </authorList>
    </citation>
    <scope>NUCLEOTIDE SEQUENCE</scope>
    <source>
        <strain evidence="5">G3-2149</strain>
    </source>
</reference>
<name>A0A9E2L517_9BACT</name>
<dbReference type="PANTHER" id="PTHR11019:SF199">
    <property type="entry name" value="HTH-TYPE TRANSCRIPTIONAL REGULATOR NIMR"/>
    <property type="match status" value="1"/>
</dbReference>
<reference evidence="5" key="1">
    <citation type="journal article" date="2021" name="PeerJ">
        <title>Extensive microbial diversity within the chicken gut microbiome revealed by metagenomics and culture.</title>
        <authorList>
            <person name="Gilroy R."/>
            <person name="Ravi A."/>
            <person name="Getino M."/>
            <person name="Pursley I."/>
            <person name="Horton D.L."/>
            <person name="Alikhan N.F."/>
            <person name="Baker D."/>
            <person name="Gharbi K."/>
            <person name="Hall N."/>
            <person name="Watson M."/>
            <person name="Adriaenssens E.M."/>
            <person name="Foster-Nyarko E."/>
            <person name="Jarju S."/>
            <person name="Secka A."/>
            <person name="Antonio M."/>
            <person name="Oren A."/>
            <person name="Chaudhuri R.R."/>
            <person name="La Ragione R."/>
            <person name="Hildebrand F."/>
            <person name="Pallen M.J."/>
        </authorList>
    </citation>
    <scope>NUCLEOTIDE SEQUENCE</scope>
    <source>
        <strain evidence="5">G3-2149</strain>
    </source>
</reference>
<dbReference type="InterPro" id="IPR018060">
    <property type="entry name" value="HTH_AraC"/>
</dbReference>
<dbReference type="Gene3D" id="1.10.10.60">
    <property type="entry name" value="Homeodomain-like"/>
    <property type="match status" value="2"/>
</dbReference>
<evidence type="ECO:0000259" key="4">
    <source>
        <dbReference type="PROSITE" id="PS01124"/>
    </source>
</evidence>
<keyword evidence="1" id="KW-0805">Transcription regulation</keyword>
<dbReference type="InterPro" id="IPR014710">
    <property type="entry name" value="RmlC-like_jellyroll"/>
</dbReference>
<gene>
    <name evidence="5" type="ORF">H9789_03710</name>
</gene>
<organism evidence="5 6">
    <name type="scientific">Candidatus Paraprevotella stercoravium</name>
    <dbReference type="NCBI Taxonomy" id="2838725"/>
    <lineage>
        <taxon>Bacteria</taxon>
        <taxon>Pseudomonadati</taxon>
        <taxon>Bacteroidota</taxon>
        <taxon>Bacteroidia</taxon>
        <taxon>Bacteroidales</taxon>
        <taxon>Prevotellaceae</taxon>
        <taxon>Paraprevotella</taxon>
    </lineage>
</organism>
<dbReference type="Proteomes" id="UP000823865">
    <property type="component" value="Unassembled WGS sequence"/>
</dbReference>
<evidence type="ECO:0000313" key="6">
    <source>
        <dbReference type="Proteomes" id="UP000823865"/>
    </source>
</evidence>
<dbReference type="AlphaFoldDB" id="A0A9E2L517"/>
<sequence length="265" mass="30993">MNDEQKNYIQTINQSADEDILIKRTGWEDIKLKPHTHQKAQIIYTLSGTLHVQIGEDNFFVPEKHVAWIPEHVEQDLSTNNRQASLVIFYVSFDEEKKSDFSVYRCNGIMAENIRFIAKQGNIIEKAKNPDLYHYAFYFFRMLPAMSPNQGIRLKTVTLPNDSRLHPVLNYMREHTCEDMRIEQVAHEFGFSVRNLSRLLNRSGIRFSNYMNTLRITRAIEMFADRNRTIQETAFETGFSTPGNFNRVFKQVTGTTPGEFLRNKE</sequence>
<dbReference type="GO" id="GO:0043565">
    <property type="term" value="F:sequence-specific DNA binding"/>
    <property type="evidence" value="ECO:0007669"/>
    <property type="project" value="InterPro"/>
</dbReference>
<feature type="domain" description="HTH araC/xylS-type" evidence="4">
    <location>
        <begin position="166"/>
        <end position="263"/>
    </location>
</feature>
<proteinExistence type="predicted"/>
<dbReference type="EMBL" id="JAHLFU010000069">
    <property type="protein sequence ID" value="MBU3852925.1"/>
    <property type="molecule type" value="Genomic_DNA"/>
</dbReference>
<keyword evidence="3" id="KW-0804">Transcription</keyword>
<dbReference type="InterPro" id="IPR011051">
    <property type="entry name" value="RmlC_Cupin_sf"/>
</dbReference>